<evidence type="ECO:0000313" key="1">
    <source>
        <dbReference type="EMBL" id="SVA19245.1"/>
    </source>
</evidence>
<accession>A0A381TT74</accession>
<dbReference type="AlphaFoldDB" id="A0A381TT74"/>
<sequence>MSLLTDSYGASKEVESIKYPSDVIHGFIEGCYLAFEDKQFMSDELWPTDLKEICGCVMDGIREAVPLHDFINEWNGELTPEQNSMSEMFGMICTEQIIKEKLKENKDPA</sequence>
<reference evidence="1" key="1">
    <citation type="submission" date="2018-05" db="EMBL/GenBank/DDBJ databases">
        <authorList>
            <person name="Lanie J.A."/>
            <person name="Ng W.-L."/>
            <person name="Kazmierczak K.M."/>
            <person name="Andrzejewski T.M."/>
            <person name="Davidsen T.M."/>
            <person name="Wayne K.J."/>
            <person name="Tettelin H."/>
            <person name="Glass J.I."/>
            <person name="Rusch D."/>
            <person name="Podicherti R."/>
            <person name="Tsui H.-C.T."/>
            <person name="Winkler M.E."/>
        </authorList>
    </citation>
    <scope>NUCLEOTIDE SEQUENCE</scope>
</reference>
<protein>
    <submittedName>
        <fullName evidence="1">Uncharacterized protein</fullName>
    </submittedName>
</protein>
<proteinExistence type="predicted"/>
<name>A0A381TT74_9ZZZZ</name>
<gene>
    <name evidence="1" type="ORF">METZ01_LOCUS72099</name>
</gene>
<organism evidence="1">
    <name type="scientific">marine metagenome</name>
    <dbReference type="NCBI Taxonomy" id="408172"/>
    <lineage>
        <taxon>unclassified sequences</taxon>
        <taxon>metagenomes</taxon>
        <taxon>ecological metagenomes</taxon>
    </lineage>
</organism>
<dbReference type="EMBL" id="UINC01005125">
    <property type="protein sequence ID" value="SVA19245.1"/>
    <property type="molecule type" value="Genomic_DNA"/>
</dbReference>